<comment type="similarity">
    <text evidence="3">Belongs to the DNA polymerase type-A family.</text>
</comment>
<reference evidence="17" key="1">
    <citation type="submission" date="2019-08" db="EMBL/GenBank/DDBJ databases">
        <title>The improved chromosome-level genome for the pearl oyster Pinctada fucata martensii using PacBio sequencing and Hi-C.</title>
        <authorList>
            <person name="Zheng Z."/>
        </authorList>
    </citation>
    <scope>NUCLEOTIDE SEQUENCE</scope>
    <source>
        <strain evidence="17">ZZ-2019</strain>
        <tissue evidence="17">Adductor muscle</tissue>
    </source>
</reference>
<keyword evidence="7" id="KW-0548">Nucleotidyltransferase</keyword>
<dbReference type="InterPro" id="IPR043502">
    <property type="entry name" value="DNA/RNA_pol_sf"/>
</dbReference>
<dbReference type="PANTHER" id="PTHR10267">
    <property type="entry name" value="DNA POLYMERASE SUBUNIT GAMMA-1"/>
    <property type="match status" value="1"/>
</dbReference>
<keyword evidence="18" id="KW-1185">Reference proteome</keyword>
<dbReference type="PROSITE" id="PS00447">
    <property type="entry name" value="DNA_POLYMERASE_A"/>
    <property type="match status" value="1"/>
</dbReference>
<dbReference type="Proteomes" id="UP001186944">
    <property type="component" value="Unassembled WGS sequence"/>
</dbReference>
<evidence type="ECO:0000256" key="15">
    <source>
        <dbReference type="SAM" id="Coils"/>
    </source>
</evidence>
<evidence type="ECO:0000256" key="11">
    <source>
        <dbReference type="ARBA" id="ARBA00023125"/>
    </source>
</evidence>
<evidence type="ECO:0000256" key="9">
    <source>
        <dbReference type="ARBA" id="ARBA00022842"/>
    </source>
</evidence>
<dbReference type="InterPro" id="IPR002297">
    <property type="entry name" value="DNA-dir_DNA_pol_A_mt"/>
</dbReference>
<evidence type="ECO:0000256" key="4">
    <source>
        <dbReference type="ARBA" id="ARBA00012417"/>
    </source>
</evidence>
<dbReference type="PANTHER" id="PTHR10267:SF0">
    <property type="entry name" value="DNA POLYMERASE SUBUNIT GAMMA-1"/>
    <property type="match status" value="1"/>
</dbReference>
<comment type="subcellular location">
    <subcellularLocation>
        <location evidence="2">Mitochondrion matrix</location>
        <location evidence="2">Mitochondrion nucleoid</location>
    </subcellularLocation>
</comment>
<evidence type="ECO:0000256" key="13">
    <source>
        <dbReference type="ARBA" id="ARBA00023271"/>
    </source>
</evidence>
<evidence type="ECO:0000256" key="7">
    <source>
        <dbReference type="ARBA" id="ARBA00022695"/>
    </source>
</evidence>
<dbReference type="SUPFAM" id="SSF56672">
    <property type="entry name" value="DNA/RNA polymerases"/>
    <property type="match status" value="1"/>
</dbReference>
<keyword evidence="11" id="KW-0238">DNA-binding</keyword>
<dbReference type="FunFam" id="3.30.420.390:FF:000002">
    <property type="entry name" value="DNA polymerase gamma, catalytic subunit"/>
    <property type="match status" value="1"/>
</dbReference>
<keyword evidence="13" id="KW-1135">Mitochondrion nucleoid</keyword>
<dbReference type="InterPro" id="IPR001098">
    <property type="entry name" value="DNA-dir_DNA_pol_A_palm_dom"/>
</dbReference>
<dbReference type="FunFam" id="3.30.420.390:FF:000001">
    <property type="entry name" value="DNA polymerase gamma, catalytic subunit"/>
    <property type="match status" value="1"/>
</dbReference>
<protein>
    <recommendedName>
        <fullName evidence="5">DNA polymerase subunit gamma-1</fullName>
        <ecNumber evidence="4">2.7.7.7</ecNumber>
    </recommendedName>
    <alternativeName>
        <fullName evidence="14">Mitochondrial DNA polymerase catalytic subunit</fullName>
    </alternativeName>
</protein>
<evidence type="ECO:0000256" key="12">
    <source>
        <dbReference type="ARBA" id="ARBA00023128"/>
    </source>
</evidence>
<dbReference type="InterPro" id="IPR012337">
    <property type="entry name" value="RNaseH-like_sf"/>
</dbReference>
<dbReference type="Pfam" id="PF18136">
    <property type="entry name" value="DNApol_Exo"/>
    <property type="match status" value="1"/>
</dbReference>
<dbReference type="SUPFAM" id="SSF53098">
    <property type="entry name" value="Ribonuclease H-like"/>
    <property type="match status" value="1"/>
</dbReference>
<proteinExistence type="inferred from homology"/>
<dbReference type="PRINTS" id="PR00867">
    <property type="entry name" value="DNAPOLG"/>
</dbReference>
<dbReference type="Gene3D" id="1.10.150.20">
    <property type="entry name" value="5' to 3' exonuclease, C-terminal subdomain"/>
    <property type="match status" value="1"/>
</dbReference>
<evidence type="ECO:0000256" key="10">
    <source>
        <dbReference type="ARBA" id="ARBA00022932"/>
    </source>
</evidence>
<gene>
    <name evidence="17" type="ORF">FSP39_001169</name>
</gene>
<evidence type="ECO:0000256" key="14">
    <source>
        <dbReference type="ARBA" id="ARBA00031966"/>
    </source>
</evidence>
<keyword evidence="12" id="KW-0496">Mitochondrion</keyword>
<name>A0AA88YCA2_PINIB</name>
<dbReference type="GO" id="GO:0006264">
    <property type="term" value="P:mitochondrial DNA replication"/>
    <property type="evidence" value="ECO:0007669"/>
    <property type="project" value="TreeGrafter"/>
</dbReference>
<sequence>MPKLLGENIDEHFKELAFQQLEGYYELAEELMDCQIPPKPKVWNYAAGWTKYDPVTGEATLVDFPEENAFIFDIEVLVKEGHFPTMATALSATHWYSWCADCLIQDRYRWINHQKLHDLIPLETSKSSIFPPNGEWEKKIIVGHNVGFDRSFIKEQYFIEKTKARFIDTMSLHIATCGLTNMQRVLYQAAKKNSNLKVVREYNEAKRQRNVWASTEWQTQSSLNNLNDVYQLHCGGPKLEKETREIFVEGSMTDVREQFQELTAYCASDVEATLKVFKKLWPEFLLRFPHPVTLAGMFEMSSAYLPINCNWQRYIQQSNAIYEDLQNEQKRALMKLANEACEYLFNEKYKEDLWLWDLDWSVKEFRMKKIRDNGNIVSLVVIQWEYSKSSCDTMGIKILIENSTFPYKQYTETDEEMLKRILDTKQYIFKVKTHKAGYPKWYADLCPKLRAEDWNPGPSLISTLMRVTPKLMRVTYNGYPLHYDEKHAWGYLVPDKVKAAQDREKMMEDDDDEDEKHVLSFPIKALFEFCGDKVDEELLRPMTDEEFENMMNNSSSMVEESMEWEEKQRHLEAAAVQSKARKDQEIRFDVGIPGAWFYKIPHKDGKGSNVGNPLAKDYILLFENGTMKTLSGTNASKVLKLSKTCSYWKMAKDRIQSQMAVELQENELPDLVKRHDDFEEDSFYGAIIPRIVPAGTVTRRAVEKTWLTASNAYADRVGSELKAMIQAPPGCDFVGADVDSQELWIAAIIGDSFARMHGCTPFGWMTLQGKKSEKTDLHSKTAETVGISRDHAKVLNYGRIYGAGQKFAETLLKQFNPNLTPIEANKKARLMYTTTKGKKESETFNRLEEIATREHPKTPVLNCSISKSLQPENVGEEFMTSRINWVVQSSAVDYLHLMLVCMRWLFDEYDINGRFCISIHDEVRYLVTSEDKYRAALALQITNLLTRSLFAYKLGMKNLPQSVAFFSAVDIDKCLRKEVHLDCSTPSNRYGMERGYGLPKGQYGVF</sequence>
<dbReference type="EMBL" id="VSWD01000007">
    <property type="protein sequence ID" value="KAK3096547.1"/>
    <property type="molecule type" value="Genomic_DNA"/>
</dbReference>
<keyword evidence="15" id="KW-0175">Coiled coil</keyword>
<dbReference type="GO" id="GO:0005760">
    <property type="term" value="C:gamma DNA polymerase complex"/>
    <property type="evidence" value="ECO:0007669"/>
    <property type="project" value="InterPro"/>
</dbReference>
<evidence type="ECO:0000256" key="5">
    <source>
        <dbReference type="ARBA" id="ARBA00015350"/>
    </source>
</evidence>
<keyword evidence="6" id="KW-0808">Transferase</keyword>
<dbReference type="AlphaFoldDB" id="A0AA88YCA2"/>
<dbReference type="EC" id="2.7.7.7" evidence="4"/>
<dbReference type="GO" id="GO:0003677">
    <property type="term" value="F:DNA binding"/>
    <property type="evidence" value="ECO:0007669"/>
    <property type="project" value="UniProtKB-KW"/>
</dbReference>
<dbReference type="FunFam" id="1.10.150.20:FF:000024">
    <property type="entry name" value="DNA polymerase gamma, catalytic subunit"/>
    <property type="match status" value="1"/>
</dbReference>
<dbReference type="GO" id="GO:0042645">
    <property type="term" value="C:mitochondrial nucleoid"/>
    <property type="evidence" value="ECO:0007669"/>
    <property type="project" value="UniProtKB-SubCell"/>
</dbReference>
<evidence type="ECO:0000256" key="6">
    <source>
        <dbReference type="ARBA" id="ARBA00022679"/>
    </source>
</evidence>
<keyword evidence="10" id="KW-0239">DNA-directed DNA polymerase</keyword>
<evidence type="ECO:0000256" key="2">
    <source>
        <dbReference type="ARBA" id="ARBA00004436"/>
    </source>
</evidence>
<dbReference type="SMART" id="SM00482">
    <property type="entry name" value="POLAc"/>
    <property type="match status" value="1"/>
</dbReference>
<comment type="caution">
    <text evidence="17">The sequence shown here is derived from an EMBL/GenBank/DDBJ whole genome shotgun (WGS) entry which is preliminary data.</text>
</comment>
<dbReference type="Gene3D" id="3.30.70.370">
    <property type="match status" value="1"/>
</dbReference>
<dbReference type="Gene3D" id="3.30.420.390">
    <property type="match status" value="1"/>
</dbReference>
<evidence type="ECO:0000256" key="3">
    <source>
        <dbReference type="ARBA" id="ARBA00007705"/>
    </source>
</evidence>
<accession>A0AA88YCA2</accession>
<keyword evidence="9" id="KW-0460">Magnesium</keyword>
<dbReference type="GO" id="GO:0003887">
    <property type="term" value="F:DNA-directed DNA polymerase activity"/>
    <property type="evidence" value="ECO:0007669"/>
    <property type="project" value="UniProtKB-KW"/>
</dbReference>
<dbReference type="InterPro" id="IPR019760">
    <property type="entry name" value="DNA-dir_DNA_pol_A_CS"/>
</dbReference>
<evidence type="ECO:0000313" key="18">
    <source>
        <dbReference type="Proteomes" id="UP001186944"/>
    </source>
</evidence>
<evidence type="ECO:0000259" key="16">
    <source>
        <dbReference type="SMART" id="SM00482"/>
    </source>
</evidence>
<evidence type="ECO:0000313" key="17">
    <source>
        <dbReference type="EMBL" id="KAK3096547.1"/>
    </source>
</evidence>
<feature type="coiled-coil region" evidence="15">
    <location>
        <begin position="315"/>
        <end position="342"/>
    </location>
</feature>
<keyword evidence="8" id="KW-0235">DNA replication</keyword>
<feature type="domain" description="DNA-directed DNA polymerase family A palm" evidence="16">
    <location>
        <begin position="718"/>
        <end position="931"/>
    </location>
</feature>
<dbReference type="GO" id="GO:0008408">
    <property type="term" value="F:3'-5' exonuclease activity"/>
    <property type="evidence" value="ECO:0007669"/>
    <property type="project" value="TreeGrafter"/>
</dbReference>
<comment type="cofactor">
    <cofactor evidence="1">
        <name>Mg(2+)</name>
        <dbReference type="ChEBI" id="CHEBI:18420"/>
    </cofactor>
</comment>
<organism evidence="17 18">
    <name type="scientific">Pinctada imbricata</name>
    <name type="common">Atlantic pearl-oyster</name>
    <name type="synonym">Pinctada martensii</name>
    <dbReference type="NCBI Taxonomy" id="66713"/>
    <lineage>
        <taxon>Eukaryota</taxon>
        <taxon>Metazoa</taxon>
        <taxon>Spiralia</taxon>
        <taxon>Lophotrochozoa</taxon>
        <taxon>Mollusca</taxon>
        <taxon>Bivalvia</taxon>
        <taxon>Autobranchia</taxon>
        <taxon>Pteriomorphia</taxon>
        <taxon>Pterioida</taxon>
        <taxon>Pterioidea</taxon>
        <taxon>Pteriidae</taxon>
        <taxon>Pinctada</taxon>
    </lineage>
</organism>
<evidence type="ECO:0000256" key="1">
    <source>
        <dbReference type="ARBA" id="ARBA00001946"/>
    </source>
</evidence>
<dbReference type="Pfam" id="PF00476">
    <property type="entry name" value="DNA_pol_A"/>
    <property type="match status" value="1"/>
</dbReference>
<evidence type="ECO:0000256" key="8">
    <source>
        <dbReference type="ARBA" id="ARBA00022705"/>
    </source>
</evidence>
<dbReference type="InterPro" id="IPR041336">
    <property type="entry name" value="DNApol_Exo"/>
</dbReference>